<proteinExistence type="predicted"/>
<reference evidence="3" key="1">
    <citation type="submission" date="2017-09" db="EMBL/GenBank/DDBJ databases">
        <title>Depth-based differentiation of microbial function through sediment-hosted aquifers and enrichment of novel symbionts in the deep terrestrial subsurface.</title>
        <authorList>
            <person name="Probst A.J."/>
            <person name="Ladd B."/>
            <person name="Jarett J.K."/>
            <person name="Geller-Mcgrath D.E."/>
            <person name="Sieber C.M.K."/>
            <person name="Emerson J.B."/>
            <person name="Anantharaman K."/>
            <person name="Thomas B.C."/>
            <person name="Malmstrom R."/>
            <person name="Stieglmeier M."/>
            <person name="Klingl A."/>
            <person name="Woyke T."/>
            <person name="Ryan C.M."/>
            <person name="Banfield J.F."/>
        </authorList>
    </citation>
    <scope>NUCLEOTIDE SEQUENCE [LARGE SCALE GENOMIC DNA]</scope>
</reference>
<dbReference type="EMBL" id="PEZY01000012">
    <property type="protein sequence ID" value="PIS05693.1"/>
    <property type="molecule type" value="Genomic_DNA"/>
</dbReference>
<evidence type="ECO:0000313" key="3">
    <source>
        <dbReference type="Proteomes" id="UP000229056"/>
    </source>
</evidence>
<feature type="domain" description="Bacterial spore germination immunoglobulin-like" evidence="1">
    <location>
        <begin position="81"/>
        <end position="167"/>
    </location>
</feature>
<gene>
    <name evidence="2" type="ORF">COT80_02895</name>
</gene>
<dbReference type="Pfam" id="PF10648">
    <property type="entry name" value="Gmad2"/>
    <property type="match status" value="1"/>
</dbReference>
<sequence>MKKIIFISLLVILVVTAIGLLVYFGNYNSQNYKLELKSVNTFQECADAGQPIMESYPRQCNYGGKNFVEDIGNELEKTNLIRLDNPRPNQKITSPLVVAGEARGNWFFEASFPVELHDSNNNLLGTGIATAQGDWMTTNFVPFYVSMTFTTPQTSNGNLILKKDNPSGLPEHDDQLIVPVLFQ</sequence>
<accession>A0A2H0W2W0</accession>
<dbReference type="AlphaFoldDB" id="A0A2H0W2W0"/>
<protein>
    <recommendedName>
        <fullName evidence="1">Bacterial spore germination immunoglobulin-like domain-containing protein</fullName>
    </recommendedName>
</protein>
<dbReference type="Proteomes" id="UP000229056">
    <property type="component" value="Unassembled WGS sequence"/>
</dbReference>
<evidence type="ECO:0000313" key="2">
    <source>
        <dbReference type="EMBL" id="PIS05693.1"/>
    </source>
</evidence>
<name>A0A2H0W2W0_9BACT</name>
<dbReference type="InterPro" id="IPR018911">
    <property type="entry name" value="Gmad2_Ig-like_dom"/>
</dbReference>
<comment type="caution">
    <text evidence="2">The sequence shown here is derived from an EMBL/GenBank/DDBJ whole genome shotgun (WGS) entry which is preliminary data.</text>
</comment>
<organism evidence="2 3">
    <name type="scientific">Candidatus Buchananbacteria bacterium CG10_big_fil_rev_8_21_14_0_10_33_19</name>
    <dbReference type="NCBI Taxonomy" id="1974525"/>
    <lineage>
        <taxon>Bacteria</taxon>
        <taxon>Candidatus Buchananiibacteriota</taxon>
    </lineage>
</organism>
<evidence type="ECO:0000259" key="1">
    <source>
        <dbReference type="Pfam" id="PF10648"/>
    </source>
</evidence>